<keyword evidence="2" id="KW-1185">Reference proteome</keyword>
<evidence type="ECO:0000313" key="1">
    <source>
        <dbReference type="EMBL" id="KRZ79041.1"/>
    </source>
</evidence>
<comment type="caution">
    <text evidence="1">The sequence shown here is derived from an EMBL/GenBank/DDBJ whole genome shotgun (WGS) entry which is preliminary data.</text>
</comment>
<name>A0A0V1N4V9_9BILA</name>
<dbReference type="OrthoDB" id="5918794at2759"/>
<accession>A0A0V1N4V9</accession>
<gene>
    <name evidence="1" type="ORF">T10_11458</name>
</gene>
<organism evidence="1 2">
    <name type="scientific">Trichinella papuae</name>
    <dbReference type="NCBI Taxonomy" id="268474"/>
    <lineage>
        <taxon>Eukaryota</taxon>
        <taxon>Metazoa</taxon>
        <taxon>Ecdysozoa</taxon>
        <taxon>Nematoda</taxon>
        <taxon>Enoplea</taxon>
        <taxon>Dorylaimia</taxon>
        <taxon>Trichinellida</taxon>
        <taxon>Trichinellidae</taxon>
        <taxon>Trichinella</taxon>
    </lineage>
</organism>
<evidence type="ECO:0000313" key="2">
    <source>
        <dbReference type="Proteomes" id="UP000054843"/>
    </source>
</evidence>
<reference evidence="1 2" key="1">
    <citation type="submission" date="2015-01" db="EMBL/GenBank/DDBJ databases">
        <title>Evolution of Trichinella species and genotypes.</title>
        <authorList>
            <person name="Korhonen P.K."/>
            <person name="Edoardo P."/>
            <person name="Giuseppe L.R."/>
            <person name="Gasser R.B."/>
        </authorList>
    </citation>
    <scope>NUCLEOTIDE SEQUENCE [LARGE SCALE GENOMIC DNA]</scope>
    <source>
        <strain evidence="1">ISS1980</strain>
    </source>
</reference>
<dbReference type="AlphaFoldDB" id="A0A0V1N4V9"/>
<proteinExistence type="predicted"/>
<protein>
    <submittedName>
        <fullName evidence="1">Uncharacterized protein</fullName>
    </submittedName>
</protein>
<sequence>MTATNHLYNTDNSRAFFERNYFQIIGLVLKMTPQRQIYDSEANLDAKTESLILLTLLGVFCEWMLDFMEERNCQDPLSLNSCEQWTDGRSDG</sequence>
<dbReference type="EMBL" id="JYDO01000008">
    <property type="protein sequence ID" value="KRZ79041.1"/>
    <property type="molecule type" value="Genomic_DNA"/>
</dbReference>
<dbReference type="Proteomes" id="UP000054843">
    <property type="component" value="Unassembled WGS sequence"/>
</dbReference>